<name>A0ACB9XYK4_CHAAC</name>
<sequence length="76" mass="8256">ADDVVIMEQVCVRRSAAGGPEGERYNLCLRDGRYTSQGLYTEVLAGRRREGGGGGERKTVSGGGNAEREMPFHLKK</sequence>
<proteinExistence type="predicted"/>
<evidence type="ECO:0000313" key="1">
    <source>
        <dbReference type="EMBL" id="KAI4832403.1"/>
    </source>
</evidence>
<feature type="non-terminal residue" evidence="1">
    <location>
        <position position="76"/>
    </location>
</feature>
<dbReference type="EMBL" id="CM043785">
    <property type="protein sequence ID" value="KAI4832403.1"/>
    <property type="molecule type" value="Genomic_DNA"/>
</dbReference>
<feature type="non-terminal residue" evidence="1">
    <location>
        <position position="1"/>
    </location>
</feature>
<gene>
    <name evidence="1" type="ORF">KUCAC02_015372</name>
</gene>
<dbReference type="Proteomes" id="UP001057452">
    <property type="component" value="Chromosome 1"/>
</dbReference>
<comment type="caution">
    <text evidence="1">The sequence shown here is derived from an EMBL/GenBank/DDBJ whole genome shotgun (WGS) entry which is preliminary data.</text>
</comment>
<organism evidence="1 2">
    <name type="scientific">Chaenocephalus aceratus</name>
    <name type="common">Blackfin icefish</name>
    <name type="synonym">Chaenichthys aceratus</name>
    <dbReference type="NCBI Taxonomy" id="36190"/>
    <lineage>
        <taxon>Eukaryota</taxon>
        <taxon>Metazoa</taxon>
        <taxon>Chordata</taxon>
        <taxon>Craniata</taxon>
        <taxon>Vertebrata</taxon>
        <taxon>Euteleostomi</taxon>
        <taxon>Actinopterygii</taxon>
        <taxon>Neopterygii</taxon>
        <taxon>Teleostei</taxon>
        <taxon>Neoteleostei</taxon>
        <taxon>Acanthomorphata</taxon>
        <taxon>Eupercaria</taxon>
        <taxon>Perciformes</taxon>
        <taxon>Notothenioidei</taxon>
        <taxon>Channichthyidae</taxon>
        <taxon>Chaenocephalus</taxon>
    </lineage>
</organism>
<accession>A0ACB9XYK4</accession>
<keyword evidence="2" id="KW-1185">Reference proteome</keyword>
<protein>
    <submittedName>
        <fullName evidence="1">Uncharacterized protein</fullName>
    </submittedName>
</protein>
<evidence type="ECO:0000313" key="2">
    <source>
        <dbReference type="Proteomes" id="UP001057452"/>
    </source>
</evidence>
<reference evidence="1" key="1">
    <citation type="submission" date="2022-05" db="EMBL/GenBank/DDBJ databases">
        <title>Chromosome-level genome of Chaenocephalus aceratus.</title>
        <authorList>
            <person name="Park H."/>
        </authorList>
    </citation>
    <scope>NUCLEOTIDE SEQUENCE</scope>
    <source>
        <strain evidence="1">KU_202001</strain>
    </source>
</reference>